<dbReference type="InterPro" id="IPR041273">
    <property type="entry name" value="NAT_N"/>
</dbReference>
<evidence type="ECO:0000259" key="2">
    <source>
        <dbReference type="Pfam" id="PF18164"/>
    </source>
</evidence>
<dbReference type="InterPro" id="IPR041644">
    <property type="entry name" value="GNAT_C"/>
</dbReference>
<dbReference type="EMBL" id="MRTF01000007">
    <property type="protein sequence ID" value="OME90750.1"/>
    <property type="molecule type" value="Genomic_DNA"/>
</dbReference>
<name>A0A1R1AY34_PAELA</name>
<evidence type="ECO:0000313" key="4">
    <source>
        <dbReference type="Proteomes" id="UP000187074"/>
    </source>
</evidence>
<gene>
    <name evidence="3" type="ORF">BK123_20535</name>
</gene>
<sequence>MESLLKFNECIAICNFDYLPEGLEAKYHRYKPDSKPHLIPREFLSGIFEQYQIPEPTRQWLVHGVEAIEKDAVLFHFTQFLVDDMCTLRNRCDETHYTNMTPGCMEQYGELYSFLLLLACVVPSMNMLEARSVPKAYYEQIPQQPLKLQLEKLVEHGDAKVHDFPWVMNFYTCSIFLLDRFYFIPYRFEDPFTMFRHVDTQEVIALRHAGEEFRSDGQRNGINDVYDLQGNFTSEWHENAEFVIANRINPMGFVERETTPILKKEWEPALQKGDTLLALHIPSGPGYTPDRLKSSMKMATAFYDQYFPELSIKGFWSSSWLYDTRLSLILDQQRSNIVLVQRQFYNYPTMEGDGMLRYEAFGDRKADPVRNPGEYTTSLQKAAAAYMETGARFNTLSMIVLREDIDKIGSRPYITDADIEQFHRTVDSHLQRREEDGEILARKLREV</sequence>
<protein>
    <recommendedName>
        <fullName evidence="5">GNAT-like C-terminal domain-containing protein</fullName>
    </recommendedName>
</protein>
<evidence type="ECO:0000259" key="1">
    <source>
        <dbReference type="Pfam" id="PF18082"/>
    </source>
</evidence>
<accession>A0A1R1AY34</accession>
<feature type="domain" description="GNAT-like C-terminal" evidence="2">
    <location>
        <begin position="264"/>
        <end position="394"/>
    </location>
</feature>
<feature type="domain" description="N-acyltransferase N-terminal" evidence="1">
    <location>
        <begin position="43"/>
        <end position="173"/>
    </location>
</feature>
<reference evidence="3 4" key="1">
    <citation type="submission" date="2016-11" db="EMBL/GenBank/DDBJ databases">
        <title>Paenibacillus species isolates.</title>
        <authorList>
            <person name="Beno S.M."/>
        </authorList>
    </citation>
    <scope>NUCLEOTIDE SEQUENCE [LARGE SCALE GENOMIC DNA]</scope>
    <source>
        <strain evidence="3 4">FSL F4-0100</strain>
    </source>
</reference>
<dbReference type="Proteomes" id="UP000187074">
    <property type="component" value="Unassembled WGS sequence"/>
</dbReference>
<evidence type="ECO:0000313" key="3">
    <source>
        <dbReference type="EMBL" id="OME90750.1"/>
    </source>
</evidence>
<evidence type="ECO:0008006" key="5">
    <source>
        <dbReference type="Google" id="ProtNLM"/>
    </source>
</evidence>
<proteinExistence type="predicted"/>
<dbReference type="RefSeq" id="WP_076324242.1">
    <property type="nucleotide sequence ID" value="NZ_JBCMXI010000001.1"/>
</dbReference>
<comment type="caution">
    <text evidence="3">The sequence shown here is derived from an EMBL/GenBank/DDBJ whole genome shotgun (WGS) entry which is preliminary data.</text>
</comment>
<dbReference type="Pfam" id="PF18082">
    <property type="entry name" value="NAT_N"/>
    <property type="match status" value="1"/>
</dbReference>
<dbReference type="OrthoDB" id="2139859at2"/>
<dbReference type="STRING" id="1401.BK123_20535"/>
<dbReference type="Gene3D" id="3.40.630.120">
    <property type="match status" value="1"/>
</dbReference>
<dbReference type="Pfam" id="PF18164">
    <property type="entry name" value="GNAT_C"/>
    <property type="match status" value="1"/>
</dbReference>
<organism evidence="3 4">
    <name type="scientific">Paenibacillus lautus</name>
    <name type="common">Bacillus lautus</name>
    <dbReference type="NCBI Taxonomy" id="1401"/>
    <lineage>
        <taxon>Bacteria</taxon>
        <taxon>Bacillati</taxon>
        <taxon>Bacillota</taxon>
        <taxon>Bacilli</taxon>
        <taxon>Bacillales</taxon>
        <taxon>Paenibacillaceae</taxon>
        <taxon>Paenibacillus</taxon>
    </lineage>
</organism>
<dbReference type="AlphaFoldDB" id="A0A1R1AY34"/>